<dbReference type="InterPro" id="IPR004045">
    <property type="entry name" value="Glutathione_S-Trfase_N"/>
</dbReference>
<dbReference type="GO" id="GO:0006749">
    <property type="term" value="P:glutathione metabolic process"/>
    <property type="evidence" value="ECO:0007669"/>
    <property type="project" value="TreeGrafter"/>
</dbReference>
<dbReference type="InterPro" id="IPR004046">
    <property type="entry name" value="GST_C"/>
</dbReference>
<dbReference type="Proteomes" id="UP000515160">
    <property type="component" value="Chromosome 2R"/>
</dbReference>
<dbReference type="PROSITE" id="PS50405">
    <property type="entry name" value="GST_CTER"/>
    <property type="match status" value="1"/>
</dbReference>
<proteinExistence type="inferred from homology"/>
<evidence type="ECO:0000259" key="4">
    <source>
        <dbReference type="PROSITE" id="PS50405"/>
    </source>
</evidence>
<protein>
    <submittedName>
        <fullName evidence="6">Glutathione S-transferase 1-1-like</fullName>
    </submittedName>
</protein>
<dbReference type="Pfam" id="PF02798">
    <property type="entry name" value="GST_N"/>
    <property type="match status" value="1"/>
</dbReference>
<dbReference type="Pfam" id="PF00043">
    <property type="entry name" value="GST_C"/>
    <property type="match status" value="1"/>
</dbReference>
<feature type="domain" description="GST C-terminal" evidence="4">
    <location>
        <begin position="86"/>
        <end position="212"/>
    </location>
</feature>
<dbReference type="FunFam" id="3.40.30.10:FF:000034">
    <property type="entry name" value="glutathione S-transferase 1"/>
    <property type="match status" value="1"/>
</dbReference>
<gene>
    <name evidence="6" type="primary">LOC117574732</name>
</gene>
<dbReference type="GeneID" id="117574732"/>
<dbReference type="PANTHER" id="PTHR43969:SF9">
    <property type="entry name" value="GLUTATHIONE S TRANSFERASE D10, ISOFORM A-RELATED"/>
    <property type="match status" value="1"/>
</dbReference>
<accession>A0A6P8XNE1</accession>
<dbReference type="InterPro" id="IPR040079">
    <property type="entry name" value="Glutathione_S-Trfase"/>
</dbReference>
<dbReference type="SUPFAM" id="SSF52833">
    <property type="entry name" value="Thioredoxin-like"/>
    <property type="match status" value="1"/>
</dbReference>
<dbReference type="Gene3D" id="1.20.1050.10">
    <property type="match status" value="1"/>
</dbReference>
<reference evidence="6" key="1">
    <citation type="submission" date="2025-08" db="UniProtKB">
        <authorList>
            <consortium name="RefSeq"/>
        </authorList>
    </citation>
    <scope>IDENTIFICATION</scope>
    <source>
        <strain evidence="6">15112-1751.03</strain>
        <tissue evidence="6">Whole Adult</tissue>
    </source>
</reference>
<dbReference type="RefSeq" id="XP_034114553.2">
    <property type="nucleotide sequence ID" value="XM_034258662.2"/>
</dbReference>
<dbReference type="SFLD" id="SFLDG01153">
    <property type="entry name" value="Main.4:_Theta-like"/>
    <property type="match status" value="1"/>
</dbReference>
<dbReference type="SUPFAM" id="SSF47616">
    <property type="entry name" value="GST C-terminal domain-like"/>
    <property type="match status" value="1"/>
</dbReference>
<organism evidence="5 6">
    <name type="scientific">Drosophila albomicans</name>
    <name type="common">Fruit fly</name>
    <dbReference type="NCBI Taxonomy" id="7291"/>
    <lineage>
        <taxon>Eukaryota</taxon>
        <taxon>Metazoa</taxon>
        <taxon>Ecdysozoa</taxon>
        <taxon>Arthropoda</taxon>
        <taxon>Hexapoda</taxon>
        <taxon>Insecta</taxon>
        <taxon>Pterygota</taxon>
        <taxon>Neoptera</taxon>
        <taxon>Endopterygota</taxon>
        <taxon>Diptera</taxon>
        <taxon>Brachycera</taxon>
        <taxon>Muscomorpha</taxon>
        <taxon>Ephydroidea</taxon>
        <taxon>Drosophilidae</taxon>
        <taxon>Drosophila</taxon>
    </lineage>
</organism>
<name>A0A6P8XNE1_DROAB</name>
<dbReference type="CDD" id="cd03045">
    <property type="entry name" value="GST_N_Delta_Epsilon"/>
    <property type="match status" value="1"/>
</dbReference>
<dbReference type="SFLD" id="SFLDS00019">
    <property type="entry name" value="Glutathione_Transferase_(cytos"/>
    <property type="match status" value="1"/>
</dbReference>
<evidence type="ECO:0000256" key="1">
    <source>
        <dbReference type="ARBA" id="ARBA00011738"/>
    </source>
</evidence>
<evidence type="ECO:0000313" key="5">
    <source>
        <dbReference type="Proteomes" id="UP000515160"/>
    </source>
</evidence>
<evidence type="ECO:0000259" key="3">
    <source>
        <dbReference type="PROSITE" id="PS50404"/>
    </source>
</evidence>
<dbReference type="InterPro" id="IPR010987">
    <property type="entry name" value="Glutathione-S-Trfase_C-like"/>
</dbReference>
<dbReference type="PROSITE" id="PS50404">
    <property type="entry name" value="GST_NTER"/>
    <property type="match status" value="1"/>
</dbReference>
<dbReference type="InterPro" id="IPR036249">
    <property type="entry name" value="Thioredoxin-like_sf"/>
</dbReference>
<dbReference type="GO" id="GO:0004364">
    <property type="term" value="F:glutathione transferase activity"/>
    <property type="evidence" value="ECO:0007669"/>
    <property type="project" value="TreeGrafter"/>
</dbReference>
<evidence type="ECO:0000313" key="6">
    <source>
        <dbReference type="RefSeq" id="XP_034114553.2"/>
    </source>
</evidence>
<dbReference type="Gene3D" id="3.40.30.10">
    <property type="entry name" value="Glutaredoxin"/>
    <property type="match status" value="1"/>
</dbReference>
<keyword evidence="5" id="KW-1185">Reference proteome</keyword>
<dbReference type="PANTHER" id="PTHR43969">
    <property type="entry name" value="GLUTATHIONE S TRANSFERASE D10, ISOFORM A-RELATED"/>
    <property type="match status" value="1"/>
</dbReference>
<dbReference type="OrthoDB" id="2309723at2759"/>
<feature type="domain" description="GST N-terminal" evidence="3">
    <location>
        <begin position="1"/>
        <end position="80"/>
    </location>
</feature>
<dbReference type="SFLD" id="SFLDG00358">
    <property type="entry name" value="Main_(cytGST)"/>
    <property type="match status" value="1"/>
</dbReference>
<evidence type="ECO:0000256" key="2">
    <source>
        <dbReference type="RuleBase" id="RU003494"/>
    </source>
</evidence>
<sequence length="212" mass="23864">MDLYYSPYSASTGALLLIGKALGLEFNKIEVSVAAKEHLKPEFVKINPQHTIPTIVDNGYVLWESRAILTYLIDKYGRNDSLYPKDAKKRGVVNQRLYFDVATLYPALADYYHPQFQKQPFDPELFKKVEEALNFLESFLDGKQYLAGDSLTVADISILSTIASFQSIGLDIGQYNNIEKWYKNGSKVAPGWDEIEKSAGALKAILKVIQQS</sequence>
<dbReference type="InterPro" id="IPR036282">
    <property type="entry name" value="Glutathione-S-Trfase_C_sf"/>
</dbReference>
<dbReference type="AlphaFoldDB" id="A0A6P8XNE1"/>
<dbReference type="FunFam" id="1.20.1050.10:FF:000007">
    <property type="entry name" value="Glutathione S-transferase 1-1"/>
    <property type="match status" value="1"/>
</dbReference>
<comment type="similarity">
    <text evidence="2">Belongs to the GST superfamily.</text>
</comment>
<dbReference type="CDD" id="cd03177">
    <property type="entry name" value="GST_C_Delta_Epsilon"/>
    <property type="match status" value="1"/>
</dbReference>
<comment type="subunit">
    <text evidence="1">Homodimer.</text>
</comment>